<feature type="compositionally biased region" description="Basic residues" evidence="1">
    <location>
        <begin position="1"/>
        <end position="10"/>
    </location>
</feature>
<sequence>MRRHGHHPVHPHPEQMPPHPSAYPPVQPVQPVPHPQPVAPNLGPVVMPQQHPKPVPIPRQPMPPVPKSTTHVALGRPFYLKSHLNGLVLTVKHNTYS</sequence>
<name>A0A9K3GQH6_9EUKA</name>
<feature type="non-terminal residue" evidence="2">
    <location>
        <position position="1"/>
    </location>
</feature>
<evidence type="ECO:0000313" key="2">
    <source>
        <dbReference type="EMBL" id="GIQ92264.1"/>
    </source>
</evidence>
<evidence type="ECO:0000256" key="1">
    <source>
        <dbReference type="SAM" id="MobiDB-lite"/>
    </source>
</evidence>
<feature type="compositionally biased region" description="Pro residues" evidence="1">
    <location>
        <begin position="51"/>
        <end position="66"/>
    </location>
</feature>
<accession>A0A9K3GQH6</accession>
<protein>
    <submittedName>
        <fullName evidence="2">Uncharacterized protein</fullName>
    </submittedName>
</protein>
<proteinExistence type="predicted"/>
<dbReference type="EMBL" id="BDIP01009308">
    <property type="protein sequence ID" value="GIQ92264.1"/>
    <property type="molecule type" value="Genomic_DNA"/>
</dbReference>
<feature type="region of interest" description="Disordered" evidence="1">
    <location>
        <begin position="1"/>
        <end position="69"/>
    </location>
</feature>
<evidence type="ECO:0000313" key="3">
    <source>
        <dbReference type="Proteomes" id="UP000265618"/>
    </source>
</evidence>
<keyword evidence="3" id="KW-1185">Reference proteome</keyword>
<organism evidence="2 3">
    <name type="scientific">Kipferlia bialata</name>
    <dbReference type="NCBI Taxonomy" id="797122"/>
    <lineage>
        <taxon>Eukaryota</taxon>
        <taxon>Metamonada</taxon>
        <taxon>Carpediemonas-like organisms</taxon>
        <taxon>Kipferlia</taxon>
    </lineage>
</organism>
<dbReference type="AlphaFoldDB" id="A0A9K3GQH6"/>
<gene>
    <name evidence="2" type="ORF">KIPB_015933</name>
</gene>
<feature type="compositionally biased region" description="Pro residues" evidence="1">
    <location>
        <begin position="14"/>
        <end position="38"/>
    </location>
</feature>
<reference evidence="2 3" key="1">
    <citation type="journal article" date="2018" name="PLoS ONE">
        <title>The draft genome of Kipferlia bialata reveals reductive genome evolution in fornicate parasites.</title>
        <authorList>
            <person name="Tanifuji G."/>
            <person name="Takabayashi S."/>
            <person name="Kume K."/>
            <person name="Takagi M."/>
            <person name="Nakayama T."/>
            <person name="Kamikawa R."/>
            <person name="Inagaki Y."/>
            <person name="Hashimoto T."/>
        </authorList>
    </citation>
    <scope>NUCLEOTIDE SEQUENCE [LARGE SCALE GENOMIC DNA]</scope>
    <source>
        <strain evidence="2">NY0173</strain>
    </source>
</reference>
<dbReference type="Proteomes" id="UP000265618">
    <property type="component" value="Unassembled WGS sequence"/>
</dbReference>
<comment type="caution">
    <text evidence="2">The sequence shown here is derived from an EMBL/GenBank/DDBJ whole genome shotgun (WGS) entry which is preliminary data.</text>
</comment>